<dbReference type="AlphaFoldDB" id="A0AAN8ZZS3"/>
<organism evidence="3 4">
    <name type="scientific">Halocaridina rubra</name>
    <name type="common">Hawaiian red shrimp</name>
    <dbReference type="NCBI Taxonomy" id="373956"/>
    <lineage>
        <taxon>Eukaryota</taxon>
        <taxon>Metazoa</taxon>
        <taxon>Ecdysozoa</taxon>
        <taxon>Arthropoda</taxon>
        <taxon>Crustacea</taxon>
        <taxon>Multicrustacea</taxon>
        <taxon>Malacostraca</taxon>
        <taxon>Eumalacostraca</taxon>
        <taxon>Eucarida</taxon>
        <taxon>Decapoda</taxon>
        <taxon>Pleocyemata</taxon>
        <taxon>Caridea</taxon>
        <taxon>Atyoidea</taxon>
        <taxon>Atyidae</taxon>
        <taxon>Halocaridina</taxon>
    </lineage>
</organism>
<evidence type="ECO:0000313" key="4">
    <source>
        <dbReference type="Proteomes" id="UP001381693"/>
    </source>
</evidence>
<accession>A0AAN8ZZS3</accession>
<gene>
    <name evidence="3" type="ORF">SK128_000269</name>
</gene>
<dbReference type="InterPro" id="IPR029063">
    <property type="entry name" value="SAM-dependent_MTases_sf"/>
</dbReference>
<feature type="region of interest" description="Disordered" evidence="1">
    <location>
        <begin position="230"/>
        <end position="268"/>
    </location>
</feature>
<feature type="domain" description="Methyltransferase" evidence="2">
    <location>
        <begin position="115"/>
        <end position="349"/>
    </location>
</feature>
<sequence length="673" mass="76381">MEEELLTDIVHLLCEFQWLYDFPLTQIFVRDILSGIPDEWQRVFQTISLEDLNEIPGFKFQMDWPTSLKSYLERCQSLSLGNWLSNSRNKPTVFNNETAEEIKVQDTFSKGLSDKKRHEVTALVRLSKQIAVTTGCKCVIDIGSGMGYIDSLLHQELNIPVMGIESDENLVQRASTRQNRLSGSCKGVKYINWTLSDDEPSYEQVKELIRELISNEIYCNCCNSPQGHSNGKSIDSDQGSHCHMQGHNQNMESGSFKMPEPSNTQDTSYYISVDSGQGSGCRLQGNDQKEEGGSFVMIEPSLNKPSSTIMLLGLHSCADLSPLMIEIFKDSPEIKSLVLLSCCYHKMRQKGQIYHLNSQSSDSFCSKTTGALYMNTCNNFQNFPLSSGLKRIMEKKKFSVSVYGLRLAAQESGLRWSGFTQDDHLTHERNVAYRALLEAYCIQEGYVLKKRRRRCARKSKFTEFGKYLKTAIENYDFVPVTQKLDIAFDLGAVSKNIGLKKSPDHMPMENEAVSVENEHMPVENDQMLVEDYMPVENDHIPLKNNHIPMENDRIPVENYRMPEENHHTPMANAVMSNRSSVSECLNPTRSEYSVLCEHITLGLHSLQVKYSHLFPLIEGFSGLQLALQPVLEALVLIDRVAYLKELGFHKVGLERVFDEKVSPRSVALIAIKE</sequence>
<keyword evidence="4" id="KW-1185">Reference proteome</keyword>
<dbReference type="Pfam" id="PF13679">
    <property type="entry name" value="Methyltransf_32"/>
    <property type="match status" value="1"/>
</dbReference>
<dbReference type="PANTHER" id="PTHR12496">
    <property type="entry name" value="CGI-41 METHYLTRANSFERASE"/>
    <property type="match status" value="1"/>
</dbReference>
<dbReference type="PANTHER" id="PTHR12496:SF0">
    <property type="entry name" value="METHYLTRANSFERASE DOMAIN-CONTAINING PROTEIN"/>
    <property type="match status" value="1"/>
</dbReference>
<dbReference type="SUPFAM" id="SSF53335">
    <property type="entry name" value="S-adenosyl-L-methionine-dependent methyltransferases"/>
    <property type="match status" value="1"/>
</dbReference>
<comment type="caution">
    <text evidence="3">The sequence shown here is derived from an EMBL/GenBank/DDBJ whole genome shotgun (WGS) entry which is preliminary data.</text>
</comment>
<reference evidence="3 4" key="1">
    <citation type="submission" date="2023-11" db="EMBL/GenBank/DDBJ databases">
        <title>Halocaridina rubra genome assembly.</title>
        <authorList>
            <person name="Smith C."/>
        </authorList>
    </citation>
    <scope>NUCLEOTIDE SEQUENCE [LARGE SCALE GENOMIC DNA]</scope>
    <source>
        <strain evidence="3">EP-1</strain>
        <tissue evidence="3">Whole</tissue>
    </source>
</reference>
<dbReference type="InterPro" id="IPR052220">
    <property type="entry name" value="METTL25"/>
</dbReference>
<evidence type="ECO:0000259" key="2">
    <source>
        <dbReference type="Pfam" id="PF13679"/>
    </source>
</evidence>
<protein>
    <recommendedName>
        <fullName evidence="2">Methyltransferase domain-containing protein</fullName>
    </recommendedName>
</protein>
<proteinExistence type="predicted"/>
<name>A0AAN8ZZS3_HALRR</name>
<dbReference type="EMBL" id="JAXCGZ010011433">
    <property type="protein sequence ID" value="KAK7074841.1"/>
    <property type="molecule type" value="Genomic_DNA"/>
</dbReference>
<dbReference type="InterPro" id="IPR025714">
    <property type="entry name" value="Methyltranfer_dom"/>
</dbReference>
<evidence type="ECO:0000256" key="1">
    <source>
        <dbReference type="SAM" id="MobiDB-lite"/>
    </source>
</evidence>
<dbReference type="Proteomes" id="UP001381693">
    <property type="component" value="Unassembled WGS sequence"/>
</dbReference>
<evidence type="ECO:0000313" key="3">
    <source>
        <dbReference type="EMBL" id="KAK7074841.1"/>
    </source>
</evidence>